<dbReference type="RefSeq" id="WP_223928304.1">
    <property type="nucleotide sequence ID" value="NZ_BPTU01000005.1"/>
</dbReference>
<dbReference type="InterPro" id="IPR019826">
    <property type="entry name" value="Carboxylesterase_B_AS"/>
</dbReference>
<evidence type="ECO:0000259" key="4">
    <source>
        <dbReference type="Pfam" id="PF00135"/>
    </source>
</evidence>
<dbReference type="EC" id="3.1.1.-" evidence="3"/>
<comment type="caution">
    <text evidence="5">The sequence shown here is derived from an EMBL/GenBank/DDBJ whole genome shotgun (WGS) entry which is preliminary data.</text>
</comment>
<keyword evidence="2 3" id="KW-0378">Hydrolase</keyword>
<dbReference type="AlphaFoldDB" id="A0A9R1CX01"/>
<dbReference type="Gene3D" id="3.40.50.1820">
    <property type="entry name" value="alpha/beta hydrolase"/>
    <property type="match status" value="2"/>
</dbReference>
<dbReference type="PANTHER" id="PTHR11559">
    <property type="entry name" value="CARBOXYLESTERASE"/>
    <property type="match status" value="1"/>
</dbReference>
<dbReference type="InterPro" id="IPR002018">
    <property type="entry name" value="CarbesteraseB"/>
</dbReference>
<comment type="similarity">
    <text evidence="1 3">Belongs to the type-B carboxylesterase/lipase family.</text>
</comment>
<feature type="domain" description="Carboxylesterase type B" evidence="4">
    <location>
        <begin position="24"/>
        <end position="352"/>
    </location>
</feature>
<dbReference type="PROSITE" id="PS00941">
    <property type="entry name" value="CARBOXYLESTERASE_B_2"/>
    <property type="match status" value="1"/>
</dbReference>
<dbReference type="InterPro" id="IPR019819">
    <property type="entry name" value="Carboxylesterase_B_CS"/>
</dbReference>
<dbReference type="PROSITE" id="PS00122">
    <property type="entry name" value="CARBOXYLESTERASE_B_1"/>
    <property type="match status" value="1"/>
</dbReference>
<keyword evidence="6" id="KW-1185">Reference proteome</keyword>
<sequence>MLLLITQSAFTVEAATNESIKLATPVLKVTGGKISGCFGEDSHVLIYKGIPYAAAPIGDLRWKRPQPVKAWQGTRLCNTFSAMAFQRERDMKSFYGKEFHDPQSEPQRSEDCLYLNVWTPRSAAGNTKAKLPVVMWIHGGAYMSGFGFEKEMDGEAWAKCGVILVTINYRLNVFGFLAHPALSAENKEGLSGNYGLYDQIAALQWVVNNIAQFGGDPKNITVAGQSAGAGSVKNLVTSPLCKRFISKAIIQSGGGLGEFISTEASKDKLEALGMQMMDQLQAHTAKEMRALSAEKVLGALMPFMRQAKAGLFTAPYIDGVALTEDFTSAVKDNSIADIPYLIGSNANDIMPMDKAITDFAAARDSLSKRPVYVYHFDRSLPGDTAGSFHSAEMWYTFHTLKRSWRPFTQADYELSDRMVTYWTNFIKYGSPDGDKTWKPCTRKAPYVEVLQTKK</sequence>
<dbReference type="Proteomes" id="UP000825483">
    <property type="component" value="Unassembled WGS sequence"/>
</dbReference>
<accession>A0A9R1CX01</accession>
<gene>
    <name evidence="5" type="ORF">PRLR5076_09050</name>
</gene>
<evidence type="ECO:0000256" key="2">
    <source>
        <dbReference type="ARBA" id="ARBA00022801"/>
    </source>
</evidence>
<protein>
    <recommendedName>
        <fullName evidence="3">Carboxylic ester hydrolase</fullName>
        <ecNumber evidence="3">3.1.1.-</ecNumber>
    </recommendedName>
</protein>
<name>A0A9R1CX01_9BACT</name>
<dbReference type="InterPro" id="IPR029058">
    <property type="entry name" value="AB_hydrolase_fold"/>
</dbReference>
<feature type="domain" description="Carboxylesterase type B" evidence="4">
    <location>
        <begin position="366"/>
        <end position="449"/>
    </location>
</feature>
<dbReference type="SUPFAM" id="SSF53474">
    <property type="entry name" value="alpha/beta-Hydrolases"/>
    <property type="match status" value="1"/>
</dbReference>
<evidence type="ECO:0000256" key="3">
    <source>
        <dbReference type="RuleBase" id="RU361235"/>
    </source>
</evidence>
<reference evidence="5" key="1">
    <citation type="journal article" date="2022" name="Int. J. Syst. Evol. Microbiol.">
        <title>Prevotella lacticifex sp. nov., isolated from the rumen of cows.</title>
        <authorList>
            <person name="Shinkai T."/>
            <person name="Ikeyama N."/>
            <person name="Kumagai M."/>
            <person name="Ohmori H."/>
            <person name="Sakamoto M."/>
            <person name="Ohkuma M."/>
            <person name="Mitsumori M."/>
        </authorList>
    </citation>
    <scope>NUCLEOTIDE SEQUENCE</scope>
    <source>
        <strain evidence="5">R5076</strain>
    </source>
</reference>
<proteinExistence type="inferred from homology"/>
<dbReference type="GO" id="GO:0016787">
    <property type="term" value="F:hydrolase activity"/>
    <property type="evidence" value="ECO:0007669"/>
    <property type="project" value="UniProtKB-KW"/>
</dbReference>
<evidence type="ECO:0000256" key="1">
    <source>
        <dbReference type="ARBA" id="ARBA00005964"/>
    </source>
</evidence>
<evidence type="ECO:0000313" key="5">
    <source>
        <dbReference type="EMBL" id="GJG58054.1"/>
    </source>
</evidence>
<dbReference type="Pfam" id="PF00135">
    <property type="entry name" value="COesterase"/>
    <property type="match status" value="2"/>
</dbReference>
<evidence type="ECO:0000313" key="6">
    <source>
        <dbReference type="Proteomes" id="UP000825483"/>
    </source>
</evidence>
<dbReference type="InterPro" id="IPR050309">
    <property type="entry name" value="Type-B_Carboxylest/Lipase"/>
</dbReference>
<organism evidence="5 6">
    <name type="scientific">Prevotella lacticifex</name>
    <dbReference type="NCBI Taxonomy" id="2854755"/>
    <lineage>
        <taxon>Bacteria</taxon>
        <taxon>Pseudomonadati</taxon>
        <taxon>Bacteroidota</taxon>
        <taxon>Bacteroidia</taxon>
        <taxon>Bacteroidales</taxon>
        <taxon>Prevotellaceae</taxon>
        <taxon>Prevotella</taxon>
    </lineage>
</organism>
<dbReference type="EMBL" id="BPUB01000001">
    <property type="protein sequence ID" value="GJG58054.1"/>
    <property type="molecule type" value="Genomic_DNA"/>
</dbReference>